<organism evidence="5 9">
    <name type="scientific">Aeromicrobium tamlense</name>
    <dbReference type="NCBI Taxonomy" id="375541"/>
    <lineage>
        <taxon>Bacteria</taxon>
        <taxon>Bacillati</taxon>
        <taxon>Actinomycetota</taxon>
        <taxon>Actinomycetes</taxon>
        <taxon>Propionibacteriales</taxon>
        <taxon>Nocardioidaceae</taxon>
        <taxon>Aeromicrobium</taxon>
    </lineage>
</organism>
<evidence type="ECO:0000256" key="2">
    <source>
        <dbReference type="ARBA" id="ARBA00022857"/>
    </source>
</evidence>
<accession>A0A8I0FTU0</accession>
<keyword evidence="2" id="KW-0521">NADP</keyword>
<dbReference type="Proteomes" id="UP000659061">
    <property type="component" value="Unassembled WGS sequence"/>
</dbReference>
<dbReference type="SUPFAM" id="SSF53597">
    <property type="entry name" value="Dihydrofolate reductase-like"/>
    <property type="match status" value="1"/>
</dbReference>
<dbReference type="Proteomes" id="UP000587211">
    <property type="component" value="Unassembled WGS sequence"/>
</dbReference>
<keyword evidence="8" id="KW-1185">Reference proteome</keyword>
<reference evidence="5" key="2">
    <citation type="submission" date="2020-09" db="EMBL/GenBank/DDBJ databases">
        <title>Novel species in genus Aeromicrobium.</title>
        <authorList>
            <person name="Zhang G."/>
        </authorList>
    </citation>
    <scope>NUCLEOTIDE SEQUENCE</scope>
    <source>
        <strain evidence="5">SSW1-57</strain>
    </source>
</reference>
<dbReference type="EC" id="1.1.1.193" evidence="7"/>
<comment type="pathway">
    <text evidence="1">Cofactor biosynthesis; riboflavin biosynthesis.</text>
</comment>
<dbReference type="InterPro" id="IPR024072">
    <property type="entry name" value="DHFR-like_dom_sf"/>
</dbReference>
<dbReference type="PANTHER" id="PTHR38011">
    <property type="entry name" value="DIHYDROFOLATE REDUCTASE FAMILY PROTEIN (AFU_ORTHOLOGUE AFUA_8G06820)"/>
    <property type="match status" value="1"/>
</dbReference>
<protein>
    <submittedName>
        <fullName evidence="7">5-amino-6-(5-phosphoribosylamino)uracil reductase</fullName>
        <ecNumber evidence="7">1.1.1.193</ecNumber>
    </submittedName>
    <submittedName>
        <fullName evidence="5">Pyrimidine reductase family protein</fullName>
    </submittedName>
</protein>
<dbReference type="EMBL" id="JACWMT010000003">
    <property type="protein sequence ID" value="MBD1271536.1"/>
    <property type="molecule type" value="Genomic_DNA"/>
</dbReference>
<dbReference type="RefSeq" id="WP_179424200.1">
    <property type="nucleotide sequence ID" value="NZ_BAAAMP010000003.1"/>
</dbReference>
<dbReference type="GO" id="GO:0008703">
    <property type="term" value="F:5-amino-6-(5-phosphoribosylamino)uracil reductase activity"/>
    <property type="evidence" value="ECO:0007669"/>
    <property type="project" value="UniProtKB-EC"/>
</dbReference>
<gene>
    <name evidence="7" type="ORF">BJ975_001093</name>
    <name evidence="5" type="ORF">IDH50_08825</name>
    <name evidence="6" type="ORF">IDH50_14935</name>
</gene>
<evidence type="ECO:0000256" key="3">
    <source>
        <dbReference type="ARBA" id="ARBA00023002"/>
    </source>
</evidence>
<dbReference type="EMBL" id="JACWMT010000002">
    <property type="protein sequence ID" value="MBD1270332.1"/>
    <property type="molecule type" value="Genomic_DNA"/>
</dbReference>
<dbReference type="GO" id="GO:0009231">
    <property type="term" value="P:riboflavin biosynthetic process"/>
    <property type="evidence" value="ECO:0007669"/>
    <property type="project" value="InterPro"/>
</dbReference>
<evidence type="ECO:0000256" key="1">
    <source>
        <dbReference type="ARBA" id="ARBA00005104"/>
    </source>
</evidence>
<evidence type="ECO:0000313" key="8">
    <source>
        <dbReference type="Proteomes" id="UP000587211"/>
    </source>
</evidence>
<reference evidence="7 8" key="1">
    <citation type="submission" date="2020-07" db="EMBL/GenBank/DDBJ databases">
        <title>Sequencing the genomes of 1000 actinobacteria strains.</title>
        <authorList>
            <person name="Klenk H.-P."/>
        </authorList>
    </citation>
    <scope>NUCLEOTIDE SEQUENCE [LARGE SCALE GENOMIC DNA]</scope>
    <source>
        <strain evidence="7 8">DSM 19087</strain>
    </source>
</reference>
<proteinExistence type="predicted"/>
<evidence type="ECO:0000313" key="6">
    <source>
        <dbReference type="EMBL" id="MBD1271536.1"/>
    </source>
</evidence>
<comment type="caution">
    <text evidence="5">The sequence shown here is derived from an EMBL/GenBank/DDBJ whole genome shotgun (WGS) entry which is preliminary data.</text>
</comment>
<evidence type="ECO:0000313" key="5">
    <source>
        <dbReference type="EMBL" id="MBD1270332.1"/>
    </source>
</evidence>
<dbReference type="AlphaFoldDB" id="A0A8I0FTU0"/>
<dbReference type="Pfam" id="PF01872">
    <property type="entry name" value="RibD_C"/>
    <property type="match status" value="1"/>
</dbReference>
<dbReference type="Gene3D" id="3.40.430.10">
    <property type="entry name" value="Dihydrofolate Reductase, subunit A"/>
    <property type="match status" value="1"/>
</dbReference>
<name>A0A8I0FTU0_9ACTN</name>
<dbReference type="PANTHER" id="PTHR38011:SF7">
    <property type="entry name" value="2,5-DIAMINO-6-RIBOSYLAMINO-4(3H)-PYRIMIDINONE 5'-PHOSPHATE REDUCTASE"/>
    <property type="match status" value="1"/>
</dbReference>
<keyword evidence="3 7" id="KW-0560">Oxidoreductase</keyword>
<evidence type="ECO:0000313" key="7">
    <source>
        <dbReference type="EMBL" id="NYI37718.1"/>
    </source>
</evidence>
<feature type="domain" description="Bacterial bifunctional deaminase-reductase C-terminal" evidence="4">
    <location>
        <begin position="19"/>
        <end position="211"/>
    </location>
</feature>
<dbReference type="InterPro" id="IPR050765">
    <property type="entry name" value="Riboflavin_Biosynth_HTPR"/>
</dbReference>
<sequence length="232" mass="25056">MPDLDELADLYAYPESHKPWLRTNFVASVDGGVQNSQGLSGTLGGEQDARLFQVLRSLADVVVVGAGTARAEGYRPIGADAIHETLREDRPRVPQLAVVSRHLDIPESLLTPGLMVITPAASDAERRQELSQSVEVIVAGEHEVDWPAVLDAFAARGLDRILCEGGPDLHGTLVDLDLVDEVCLTVSPHLLGGAAKRMTEGARPVELPMRLGHAIDDDGVLLTRWVRDRRAA</sequence>
<dbReference type="EMBL" id="JACBZN010000001">
    <property type="protein sequence ID" value="NYI37718.1"/>
    <property type="molecule type" value="Genomic_DNA"/>
</dbReference>
<dbReference type="InterPro" id="IPR002734">
    <property type="entry name" value="RibDG_C"/>
</dbReference>
<evidence type="ECO:0000259" key="4">
    <source>
        <dbReference type="Pfam" id="PF01872"/>
    </source>
</evidence>
<evidence type="ECO:0000313" key="9">
    <source>
        <dbReference type="Proteomes" id="UP000659061"/>
    </source>
</evidence>